<dbReference type="Proteomes" id="UP001060085">
    <property type="component" value="Linkage Group LG02"/>
</dbReference>
<evidence type="ECO:0000313" key="1">
    <source>
        <dbReference type="EMBL" id="KAI5679436.1"/>
    </source>
</evidence>
<organism evidence="1 2">
    <name type="scientific">Catharanthus roseus</name>
    <name type="common">Madagascar periwinkle</name>
    <name type="synonym">Vinca rosea</name>
    <dbReference type="NCBI Taxonomy" id="4058"/>
    <lineage>
        <taxon>Eukaryota</taxon>
        <taxon>Viridiplantae</taxon>
        <taxon>Streptophyta</taxon>
        <taxon>Embryophyta</taxon>
        <taxon>Tracheophyta</taxon>
        <taxon>Spermatophyta</taxon>
        <taxon>Magnoliopsida</taxon>
        <taxon>eudicotyledons</taxon>
        <taxon>Gunneridae</taxon>
        <taxon>Pentapetalae</taxon>
        <taxon>asterids</taxon>
        <taxon>lamiids</taxon>
        <taxon>Gentianales</taxon>
        <taxon>Apocynaceae</taxon>
        <taxon>Rauvolfioideae</taxon>
        <taxon>Vinceae</taxon>
        <taxon>Catharanthinae</taxon>
        <taxon>Catharanthus</taxon>
    </lineage>
</organism>
<dbReference type="EMBL" id="CM044702">
    <property type="protein sequence ID" value="KAI5679436.1"/>
    <property type="molecule type" value="Genomic_DNA"/>
</dbReference>
<evidence type="ECO:0000313" key="2">
    <source>
        <dbReference type="Proteomes" id="UP001060085"/>
    </source>
</evidence>
<accession>A0ACC0C3R3</accession>
<reference evidence="2" key="1">
    <citation type="journal article" date="2023" name="Nat. Plants">
        <title>Single-cell RNA sequencing provides a high-resolution roadmap for understanding the multicellular compartmentation of specialized metabolism.</title>
        <authorList>
            <person name="Sun S."/>
            <person name="Shen X."/>
            <person name="Li Y."/>
            <person name="Li Y."/>
            <person name="Wang S."/>
            <person name="Li R."/>
            <person name="Zhang H."/>
            <person name="Shen G."/>
            <person name="Guo B."/>
            <person name="Wei J."/>
            <person name="Xu J."/>
            <person name="St-Pierre B."/>
            <person name="Chen S."/>
            <person name="Sun C."/>
        </authorList>
    </citation>
    <scope>NUCLEOTIDE SEQUENCE [LARGE SCALE GENOMIC DNA]</scope>
</reference>
<gene>
    <name evidence="1" type="ORF">M9H77_10386</name>
</gene>
<name>A0ACC0C3R3_CATRO</name>
<protein>
    <submittedName>
        <fullName evidence="1">Uncharacterized protein</fullName>
    </submittedName>
</protein>
<keyword evidence="2" id="KW-1185">Reference proteome</keyword>
<proteinExistence type="predicted"/>
<comment type="caution">
    <text evidence="1">The sequence shown here is derived from an EMBL/GenBank/DDBJ whole genome shotgun (WGS) entry which is preliminary data.</text>
</comment>
<sequence>MEAPRAGMAFELSTSTDSTSPVTATEEGQKDHRRNMQGNTEANGENGFRRANVMKRIEILRRRRRSREVAKTGSSSRRWRSARIPIPPTPPARVRLLNLSTKIFYHLFQRLKEVNPSTLNFLFEKRLKYSDVKPEGRIVIPKAAAEKFMPPLEAREGLHMFMDDKTEVKVWRFRYRFWPNNASKVYVLENTGEFARARRLQIGDFLMIYKDNEAERFVVGVRRARGAEDDNRDIPTGGSSDTDITITSPELPAHYIQEVQSQMATGESSTASSATPSRSVPEVAVTSSSSYADGLQGFPMHLLNMNINGDLPDY</sequence>